<reference evidence="3" key="1">
    <citation type="journal article" date="2013" name="Genome Announc.">
        <title>Draft Genome Sequence of the Dimorphic Prosthecate Bacterium Brevundimonas abyssalis TAR-001T.</title>
        <authorList>
            <person name="Tsubouchi T."/>
            <person name="Nishi S."/>
            <person name="Usui K."/>
            <person name="Shimane Y."/>
            <person name="Takaki Y."/>
            <person name="Maruyama T."/>
            <person name="Hatada Y."/>
        </authorList>
    </citation>
    <scope>NUCLEOTIDE SEQUENCE [LARGE SCALE GENOMIC DNA]</scope>
    <source>
        <strain evidence="3">TAR-001</strain>
    </source>
</reference>
<keyword evidence="3" id="KW-1185">Reference proteome</keyword>
<sequence>MERDGSEARDHHRAIAVTIPHAKGQGALPVVPRAARRGPCSPSYSPPLFRPPRRSLSTTIWSSAASVGSPCSPTAPVWSGKARS</sequence>
<proteinExistence type="predicted"/>
<feature type="compositionally biased region" description="Basic and acidic residues" evidence="1">
    <location>
        <begin position="1"/>
        <end position="10"/>
    </location>
</feature>
<feature type="compositionally biased region" description="Polar residues" evidence="1">
    <location>
        <begin position="58"/>
        <end position="72"/>
    </location>
</feature>
<evidence type="ECO:0000313" key="3">
    <source>
        <dbReference type="Proteomes" id="UP000016569"/>
    </source>
</evidence>
<accession>A0A8E0NAW5</accession>
<organism evidence="2 3">
    <name type="scientific">Brevundimonas abyssalis TAR-001</name>
    <dbReference type="NCBI Taxonomy" id="1391729"/>
    <lineage>
        <taxon>Bacteria</taxon>
        <taxon>Pseudomonadati</taxon>
        <taxon>Pseudomonadota</taxon>
        <taxon>Alphaproteobacteria</taxon>
        <taxon>Caulobacterales</taxon>
        <taxon>Caulobacteraceae</taxon>
        <taxon>Brevundimonas</taxon>
    </lineage>
</organism>
<gene>
    <name evidence="2" type="ORF">MBEBAB_1156</name>
</gene>
<dbReference type="Proteomes" id="UP000016569">
    <property type="component" value="Unassembled WGS sequence"/>
</dbReference>
<dbReference type="EMBL" id="BATC01000014">
    <property type="protein sequence ID" value="GAD58906.1"/>
    <property type="molecule type" value="Genomic_DNA"/>
</dbReference>
<evidence type="ECO:0000256" key="1">
    <source>
        <dbReference type="SAM" id="MobiDB-lite"/>
    </source>
</evidence>
<protein>
    <submittedName>
        <fullName evidence="2">Uncharacterized protein</fullName>
    </submittedName>
</protein>
<name>A0A8E0NAW5_9CAUL</name>
<evidence type="ECO:0000313" key="2">
    <source>
        <dbReference type="EMBL" id="GAD58906.1"/>
    </source>
</evidence>
<dbReference type="AlphaFoldDB" id="A0A8E0NAW5"/>
<comment type="caution">
    <text evidence="2">The sequence shown here is derived from an EMBL/GenBank/DDBJ whole genome shotgun (WGS) entry which is preliminary data.</text>
</comment>
<feature type="region of interest" description="Disordered" evidence="1">
    <location>
        <begin position="1"/>
        <end position="84"/>
    </location>
</feature>